<dbReference type="InterPro" id="IPR054708">
    <property type="entry name" value="MTPAP-like_central"/>
</dbReference>
<evidence type="ECO:0000256" key="5">
    <source>
        <dbReference type="ARBA" id="ARBA00022842"/>
    </source>
</evidence>
<dbReference type="InterPro" id="IPR002058">
    <property type="entry name" value="PAP_assoc"/>
</dbReference>
<evidence type="ECO:0008006" key="11">
    <source>
        <dbReference type="Google" id="ProtNLM"/>
    </source>
</evidence>
<dbReference type="SUPFAM" id="SSF81631">
    <property type="entry name" value="PAP/OAS1 substrate-binding domain"/>
    <property type="match status" value="1"/>
</dbReference>
<dbReference type="Gene3D" id="3.30.460.10">
    <property type="entry name" value="Beta Polymerase, domain 2"/>
    <property type="match status" value="1"/>
</dbReference>
<evidence type="ECO:0000256" key="4">
    <source>
        <dbReference type="ARBA" id="ARBA00022723"/>
    </source>
</evidence>
<dbReference type="Pfam" id="PF03828">
    <property type="entry name" value="PAP_assoc"/>
    <property type="match status" value="1"/>
</dbReference>
<evidence type="ECO:0000313" key="10">
    <source>
        <dbReference type="Proteomes" id="UP001152799"/>
    </source>
</evidence>
<keyword evidence="5" id="KW-0460">Magnesium</keyword>
<proteinExistence type="predicted"/>
<dbReference type="Pfam" id="PF17797">
    <property type="entry name" value="RL"/>
    <property type="match status" value="1"/>
</dbReference>
<protein>
    <recommendedName>
        <fullName evidence="11">Poly(A) RNA polymerase, mitochondrial</fullName>
    </recommendedName>
</protein>
<evidence type="ECO:0000256" key="2">
    <source>
        <dbReference type="ARBA" id="ARBA00001946"/>
    </source>
</evidence>
<evidence type="ECO:0000259" key="6">
    <source>
        <dbReference type="Pfam" id="PF03828"/>
    </source>
</evidence>
<sequence>MVLLYRNAANFIRMGHSVGFSLFEKSKFYGKKYYCQQVSKEQNTFIPFLDMIESRREQAARSILVQVQSEQSYKQLFTYCESIGKVKNMFHYSEGPEPLHFIIVEFASDVDIKNVFAASTHIQENQSIPATSHFLWFRAASKKLGRLKQDKNARLSAEHATQLISETDLCRELAQCETVSNQIDKLYDLTRLNEVGQRLRFLTAKQVESTVSGLFPNICAYPFGSSVNGFGKMSCDLDLVVRLTQDKENDNSRLIYHCKAASGTERSTAQRNMETIGDLIHLFLPGCSQVRRILQARVPIIKYHQQFTNVECDLSMSNMSGVYMSDFLYLMGEIDPRVRPLLFTIRKWAKEVFLTNHSPGKWITNFSLTLLALAFLQKPLRSPAVLPTLNQLVKSAGPYDNYVTEDGINGTFLRDIKKLHFERQNTSSLHSLLFEFFEYYAQFDFMNKAICLNEAVAIAKPEYSPLYIVNPLEKGLNVSKNVSMEELERFKIEIRNAAWILESQESNVGDKGLLSIFETKNNLKQKLNLSFSPKHNRLLEVNALFDEDEEKKIEFKNVAVEKEVAKIKKETKENIKSIDKRQTRQKLER</sequence>
<dbReference type="InterPro" id="IPR041252">
    <property type="entry name" value="RL"/>
</dbReference>
<evidence type="ECO:0000259" key="7">
    <source>
        <dbReference type="Pfam" id="PF17797"/>
    </source>
</evidence>
<organism evidence="9 10">
    <name type="scientific">Ceutorhynchus assimilis</name>
    <name type="common">cabbage seed weevil</name>
    <dbReference type="NCBI Taxonomy" id="467358"/>
    <lineage>
        <taxon>Eukaryota</taxon>
        <taxon>Metazoa</taxon>
        <taxon>Ecdysozoa</taxon>
        <taxon>Arthropoda</taxon>
        <taxon>Hexapoda</taxon>
        <taxon>Insecta</taxon>
        <taxon>Pterygota</taxon>
        <taxon>Neoptera</taxon>
        <taxon>Endopterygota</taxon>
        <taxon>Coleoptera</taxon>
        <taxon>Polyphaga</taxon>
        <taxon>Cucujiformia</taxon>
        <taxon>Curculionidae</taxon>
        <taxon>Ceutorhynchinae</taxon>
        <taxon>Ceutorhynchus</taxon>
    </lineage>
</organism>
<dbReference type="Gene3D" id="1.10.1410.10">
    <property type="match status" value="1"/>
</dbReference>
<dbReference type="SUPFAM" id="SSF81301">
    <property type="entry name" value="Nucleotidyltransferase"/>
    <property type="match status" value="1"/>
</dbReference>
<accession>A0A9N9MLK6</accession>
<comment type="cofactor">
    <cofactor evidence="2">
        <name>Mg(2+)</name>
        <dbReference type="ChEBI" id="CHEBI:18420"/>
    </cofactor>
</comment>
<dbReference type="CDD" id="cd05402">
    <property type="entry name" value="NT_PAP_TUTase"/>
    <property type="match status" value="1"/>
</dbReference>
<evidence type="ECO:0000256" key="3">
    <source>
        <dbReference type="ARBA" id="ARBA00022679"/>
    </source>
</evidence>
<keyword evidence="4" id="KW-0479">Metal-binding</keyword>
<dbReference type="GO" id="GO:0046872">
    <property type="term" value="F:metal ion binding"/>
    <property type="evidence" value="ECO:0007669"/>
    <property type="project" value="UniProtKB-KW"/>
</dbReference>
<dbReference type="EMBL" id="OU892279">
    <property type="protein sequence ID" value="CAG9766191.1"/>
    <property type="molecule type" value="Genomic_DNA"/>
</dbReference>
<comment type="cofactor">
    <cofactor evidence="1">
        <name>Mn(2+)</name>
        <dbReference type="ChEBI" id="CHEBI:29035"/>
    </cofactor>
</comment>
<dbReference type="PANTHER" id="PTHR12271:SF133">
    <property type="entry name" value="POLY(A) RNA POLYMERASE, MITOCHONDRIAL"/>
    <property type="match status" value="1"/>
</dbReference>
<keyword evidence="3" id="KW-0808">Transferase</keyword>
<dbReference type="Pfam" id="PF22600">
    <property type="entry name" value="MTPAP-like_central"/>
    <property type="match status" value="1"/>
</dbReference>
<feature type="domain" description="PAP-associated" evidence="6">
    <location>
        <begin position="429"/>
        <end position="465"/>
    </location>
</feature>
<dbReference type="AlphaFoldDB" id="A0A9N9MLK6"/>
<dbReference type="OrthoDB" id="434989at2759"/>
<dbReference type="Proteomes" id="UP001152799">
    <property type="component" value="Chromosome 3"/>
</dbReference>
<gene>
    <name evidence="9" type="ORF">CEUTPL_LOCUS6779</name>
</gene>
<dbReference type="GO" id="GO:0031123">
    <property type="term" value="P:RNA 3'-end processing"/>
    <property type="evidence" value="ECO:0007669"/>
    <property type="project" value="TreeGrafter"/>
</dbReference>
<evidence type="ECO:0000259" key="8">
    <source>
        <dbReference type="Pfam" id="PF22600"/>
    </source>
</evidence>
<dbReference type="GO" id="GO:1990817">
    <property type="term" value="F:poly(A) RNA polymerase activity"/>
    <property type="evidence" value="ECO:0007669"/>
    <property type="project" value="TreeGrafter"/>
</dbReference>
<evidence type="ECO:0000256" key="1">
    <source>
        <dbReference type="ARBA" id="ARBA00001936"/>
    </source>
</evidence>
<name>A0A9N9MLK6_9CUCU</name>
<evidence type="ECO:0000313" key="9">
    <source>
        <dbReference type="EMBL" id="CAG9766191.1"/>
    </source>
</evidence>
<reference evidence="9" key="1">
    <citation type="submission" date="2022-01" db="EMBL/GenBank/DDBJ databases">
        <authorList>
            <person name="King R."/>
        </authorList>
    </citation>
    <scope>NUCLEOTIDE SEQUENCE</scope>
</reference>
<feature type="domain" description="Poly(A) RNA polymerase mitochondrial-like central palm" evidence="8">
    <location>
        <begin position="180"/>
        <end position="330"/>
    </location>
</feature>
<dbReference type="PANTHER" id="PTHR12271">
    <property type="entry name" value="POLY A POLYMERASE CID PAP -RELATED"/>
    <property type="match status" value="1"/>
</dbReference>
<keyword evidence="10" id="KW-1185">Reference proteome</keyword>
<dbReference type="InterPro" id="IPR043519">
    <property type="entry name" value="NT_sf"/>
</dbReference>
<feature type="domain" description="RL" evidence="7">
    <location>
        <begin position="49"/>
        <end position="108"/>
    </location>
</feature>